<evidence type="ECO:0000256" key="3">
    <source>
        <dbReference type="ARBA" id="ARBA00022827"/>
    </source>
</evidence>
<dbReference type="AlphaFoldDB" id="A0A6A4H1I2"/>
<dbReference type="Gene3D" id="3.40.50.1820">
    <property type="entry name" value="alpha/beta hydrolase"/>
    <property type="match status" value="1"/>
</dbReference>
<dbReference type="OrthoDB" id="9974421at2759"/>
<proteinExistence type="predicted"/>
<dbReference type="EMBL" id="ML769621">
    <property type="protein sequence ID" value="KAE9391530.1"/>
    <property type="molecule type" value="Genomic_DNA"/>
</dbReference>
<dbReference type="InterPro" id="IPR036188">
    <property type="entry name" value="FAD/NAD-bd_sf"/>
</dbReference>
<evidence type="ECO:0000313" key="7">
    <source>
        <dbReference type="Proteomes" id="UP000799118"/>
    </source>
</evidence>
<feature type="compositionally biased region" description="Low complexity" evidence="5">
    <location>
        <begin position="33"/>
        <end position="47"/>
    </location>
</feature>
<evidence type="ECO:0000256" key="4">
    <source>
        <dbReference type="ARBA" id="ARBA00023002"/>
    </source>
</evidence>
<feature type="compositionally biased region" description="Basic and acidic residues" evidence="5">
    <location>
        <begin position="1"/>
        <end position="19"/>
    </location>
</feature>
<comment type="cofactor">
    <cofactor evidence="1">
        <name>FAD</name>
        <dbReference type="ChEBI" id="CHEBI:57692"/>
    </cofactor>
</comment>
<dbReference type="PANTHER" id="PTHR47470:SF1">
    <property type="entry name" value="FAD-DEPENDENT OXIDOREDUCTASE 2 FAD BINDING DOMAIN-CONTAINING PROTEIN"/>
    <property type="match status" value="1"/>
</dbReference>
<dbReference type="InterPro" id="IPR029058">
    <property type="entry name" value="AB_hydrolase_fold"/>
</dbReference>
<keyword evidence="7" id="KW-1185">Reference proteome</keyword>
<evidence type="ECO:0000256" key="1">
    <source>
        <dbReference type="ARBA" id="ARBA00001974"/>
    </source>
</evidence>
<keyword evidence="3" id="KW-0274">FAD</keyword>
<keyword evidence="2" id="KW-0285">Flavoprotein</keyword>
<dbReference type="Proteomes" id="UP000799118">
    <property type="component" value="Unassembled WGS sequence"/>
</dbReference>
<evidence type="ECO:0000256" key="2">
    <source>
        <dbReference type="ARBA" id="ARBA00022630"/>
    </source>
</evidence>
<gene>
    <name evidence="6" type="ORF">BT96DRAFT_1001250</name>
</gene>
<feature type="region of interest" description="Disordered" evidence="5">
    <location>
        <begin position="382"/>
        <end position="409"/>
    </location>
</feature>
<name>A0A6A4H1I2_9AGAR</name>
<dbReference type="GO" id="GO:0016491">
    <property type="term" value="F:oxidoreductase activity"/>
    <property type="evidence" value="ECO:0007669"/>
    <property type="project" value="UniProtKB-KW"/>
</dbReference>
<evidence type="ECO:0000313" key="6">
    <source>
        <dbReference type="EMBL" id="KAE9391530.1"/>
    </source>
</evidence>
<dbReference type="SUPFAM" id="SSF51905">
    <property type="entry name" value="FAD/NAD(P)-binding domain"/>
    <property type="match status" value="1"/>
</dbReference>
<feature type="region of interest" description="Disordered" evidence="5">
    <location>
        <begin position="1"/>
        <end position="67"/>
    </location>
</feature>
<sequence>MTSTEREKVNLNEAVEKKPRGYSTAFLKEDMKPPQSLSQDSTSLTSSKESPHNQYESSDKQAKTSRFPRLSRPVVMMRPEYEVVVIGSGYGGGVAASRMARAGKRVAILELGKERWPGEFPVTPADVAPEVHVSGDVRNNSPFKDLDAGKPTGLYHLMIGEGQNAFVGNGLGGTSLLNANVFLGCDRRTLQLNAWPVEIREDPSTLDPYYAKAAEMLQPSPYPSDYPSLKKLSVLEKQAKALGQGENFYRVPQTTFFHNGLNNAGVEMKASTGSGQDYAWNHGAEIFCECEVRYIQRDPKGNGYIIFYAWHRDDRKIFKDSFYNELMWKEFCFLGAGALGTTEILLRSRAHGLKLSRTIGQKMSGNGDILSFGCNTDEDVNGVGREEPPTKNPTGPTITGIIDNRGPETSPNVLDGYVIEEGAIPEALAPLIHSLMETQPHAQQYTSIERLRYLFSETETRFFGPYAKDSPINRTQTYLVMSHDSNEAILSLRDDKPHLQFLGVGRTEHVKKLNEILAKATVAIGGTLVNSPFHQEEAITVHPLGGAIMSSDGTGTGGATNHLGQLFNGEGAEVYEGLICVDGAVIPTALGKFFLFEVATKEIDGSSGVNPFATITALAERSVDYLAQSHSYTISLVKNGALDLFGKPAKSFAMTPDMIEASNALSSTHTSGIRFTEIMEGHIYIGDDIDEFTVAENAAKGSSSSAKVYLSIDAYSVKNLIERDDHPSLATGTFSCGALSKHPLLVLQSKVQFFSVDNTVSDATNLAYKLTLFSTEGETYLLNGYKKIDSEMSFSVSDTWKAMTTLYTTLSKLDGSLVGKGKLYVSRRNFFSEMKSFGSTGGGILQSVIPIAGFLGHFAKNTTEYFLGPLRKLQYPSETSNGYFAKTPPAEQISVTAKDGVSTTMKMWLPQGDTHKSKRPILMIPGSSVDDQVFSLPTIPVNTVEFFTSRGYQVYVSVPRYGRTPAAELGYTVFDARLDVLAAMQYVREHHTPKMYVLCHCQGAVATSMGILDGTILVSWIQGMSVSQTFFKQQFGELNAVKARTQLLPTIYEALGSPWFPTSSTPNESSAFQVLLDQIVRFYPVGSKAELCNSTVCHRGSLCYGRMWNHENLTHATHEHLDAVFGGVHMTLLRHLMRMGTAHEAMDNEFNSLVTDANLERFKGLPISFISGGDNVVYSPESTSMSYDVLRENFGTELYRRHVVQGYGHLDTWMGKNTAVDVYPLVAEHVEWCERF</sequence>
<dbReference type="InterPro" id="IPR052542">
    <property type="entry name" value="Cholesterol_Oxidase"/>
</dbReference>
<protein>
    <submittedName>
        <fullName evidence="6">FAD/NAD(P)-binding domain-containing protein</fullName>
    </submittedName>
</protein>
<dbReference type="PANTHER" id="PTHR47470">
    <property type="entry name" value="CHOLESTEROL OXIDASE"/>
    <property type="match status" value="1"/>
</dbReference>
<dbReference type="Gene3D" id="3.50.50.60">
    <property type="entry name" value="FAD/NAD(P)-binding domain"/>
    <property type="match status" value="3"/>
</dbReference>
<accession>A0A6A4H1I2</accession>
<keyword evidence="4" id="KW-0560">Oxidoreductase</keyword>
<dbReference type="SUPFAM" id="SSF53474">
    <property type="entry name" value="alpha/beta-Hydrolases"/>
    <property type="match status" value="1"/>
</dbReference>
<reference evidence="6" key="1">
    <citation type="journal article" date="2019" name="Environ. Microbiol.">
        <title>Fungal ecological strategies reflected in gene transcription - a case study of two litter decomposers.</title>
        <authorList>
            <person name="Barbi F."/>
            <person name="Kohler A."/>
            <person name="Barry K."/>
            <person name="Baskaran P."/>
            <person name="Daum C."/>
            <person name="Fauchery L."/>
            <person name="Ihrmark K."/>
            <person name="Kuo A."/>
            <person name="LaButti K."/>
            <person name="Lipzen A."/>
            <person name="Morin E."/>
            <person name="Grigoriev I.V."/>
            <person name="Henrissat B."/>
            <person name="Lindahl B."/>
            <person name="Martin F."/>
        </authorList>
    </citation>
    <scope>NUCLEOTIDE SEQUENCE</scope>
    <source>
        <strain evidence="6">JB14</strain>
    </source>
</reference>
<evidence type="ECO:0000256" key="5">
    <source>
        <dbReference type="SAM" id="MobiDB-lite"/>
    </source>
</evidence>
<organism evidence="6 7">
    <name type="scientific">Gymnopus androsaceus JB14</name>
    <dbReference type="NCBI Taxonomy" id="1447944"/>
    <lineage>
        <taxon>Eukaryota</taxon>
        <taxon>Fungi</taxon>
        <taxon>Dikarya</taxon>
        <taxon>Basidiomycota</taxon>
        <taxon>Agaricomycotina</taxon>
        <taxon>Agaricomycetes</taxon>
        <taxon>Agaricomycetidae</taxon>
        <taxon>Agaricales</taxon>
        <taxon>Marasmiineae</taxon>
        <taxon>Omphalotaceae</taxon>
        <taxon>Gymnopus</taxon>
    </lineage>
</organism>